<keyword evidence="5" id="KW-0539">Nucleus</keyword>
<evidence type="ECO:0000313" key="7">
    <source>
        <dbReference type="EMBL" id="JAD87847.1"/>
    </source>
</evidence>
<keyword evidence="3" id="KW-0238">DNA-binding</keyword>
<evidence type="ECO:0000256" key="2">
    <source>
        <dbReference type="ARBA" id="ARBA00023015"/>
    </source>
</evidence>
<dbReference type="Pfam" id="PF02362">
    <property type="entry name" value="B3"/>
    <property type="match status" value="1"/>
</dbReference>
<dbReference type="InterPro" id="IPR015300">
    <property type="entry name" value="DNA-bd_pseudobarrel_sf"/>
</dbReference>
<accession>A0A0A9DVP2</accession>
<evidence type="ECO:0000256" key="4">
    <source>
        <dbReference type="ARBA" id="ARBA00023163"/>
    </source>
</evidence>
<reference evidence="7" key="1">
    <citation type="submission" date="2014-09" db="EMBL/GenBank/DDBJ databases">
        <authorList>
            <person name="Magalhaes I.L.F."/>
            <person name="Oliveira U."/>
            <person name="Santos F.R."/>
            <person name="Vidigal T.H.D.A."/>
            <person name="Brescovit A.D."/>
            <person name="Santos A.J."/>
        </authorList>
    </citation>
    <scope>NUCLEOTIDE SEQUENCE</scope>
    <source>
        <tissue evidence="7">Shoot tissue taken approximately 20 cm above the soil surface</tissue>
    </source>
</reference>
<dbReference type="Gene3D" id="2.40.330.10">
    <property type="entry name" value="DNA-binding pseudobarrel domain"/>
    <property type="match status" value="1"/>
</dbReference>
<dbReference type="GO" id="GO:0003677">
    <property type="term" value="F:DNA binding"/>
    <property type="evidence" value="ECO:0007669"/>
    <property type="project" value="UniProtKB-KW"/>
</dbReference>
<proteinExistence type="predicted"/>
<reference evidence="7" key="2">
    <citation type="journal article" date="2015" name="Data Brief">
        <title>Shoot transcriptome of the giant reed, Arundo donax.</title>
        <authorList>
            <person name="Barrero R.A."/>
            <person name="Guerrero F.D."/>
            <person name="Moolhuijzen P."/>
            <person name="Goolsby J.A."/>
            <person name="Tidwell J."/>
            <person name="Bellgard S.E."/>
            <person name="Bellgard M.I."/>
        </authorList>
    </citation>
    <scope>NUCLEOTIDE SEQUENCE</scope>
    <source>
        <tissue evidence="7">Shoot tissue taken approximately 20 cm above the soil surface</tissue>
    </source>
</reference>
<protein>
    <recommendedName>
        <fullName evidence="6">TF-B3 domain-containing protein</fullName>
    </recommendedName>
</protein>
<dbReference type="GO" id="GO:0005634">
    <property type="term" value="C:nucleus"/>
    <property type="evidence" value="ECO:0007669"/>
    <property type="project" value="UniProtKB-SubCell"/>
</dbReference>
<evidence type="ECO:0000256" key="1">
    <source>
        <dbReference type="ARBA" id="ARBA00004123"/>
    </source>
</evidence>
<sequence>MNSKDESRRPQFISVLPPCSMEKMLIPTMFVQHYIPKGHLGNRTAIVIGPLGKVCPIELEMNRLDLFFTGVWSQFLASHDITEADALLIRYEGNMVFTVKVFGPNGCKRESKHEEIKFRRTLPGIEKQHKTSSASVWKCDGARS</sequence>
<keyword evidence="4" id="KW-0804">Transcription</keyword>
<evidence type="ECO:0000256" key="3">
    <source>
        <dbReference type="ARBA" id="ARBA00023125"/>
    </source>
</evidence>
<dbReference type="InterPro" id="IPR003340">
    <property type="entry name" value="B3_DNA-bd"/>
</dbReference>
<feature type="domain" description="TF-B3" evidence="6">
    <location>
        <begin position="12"/>
        <end position="105"/>
    </location>
</feature>
<evidence type="ECO:0000256" key="5">
    <source>
        <dbReference type="ARBA" id="ARBA00023242"/>
    </source>
</evidence>
<organism evidence="7">
    <name type="scientific">Arundo donax</name>
    <name type="common">Giant reed</name>
    <name type="synonym">Donax arundinaceus</name>
    <dbReference type="NCBI Taxonomy" id="35708"/>
    <lineage>
        <taxon>Eukaryota</taxon>
        <taxon>Viridiplantae</taxon>
        <taxon>Streptophyta</taxon>
        <taxon>Embryophyta</taxon>
        <taxon>Tracheophyta</taxon>
        <taxon>Spermatophyta</taxon>
        <taxon>Magnoliopsida</taxon>
        <taxon>Liliopsida</taxon>
        <taxon>Poales</taxon>
        <taxon>Poaceae</taxon>
        <taxon>PACMAD clade</taxon>
        <taxon>Arundinoideae</taxon>
        <taxon>Arundineae</taxon>
        <taxon>Arundo</taxon>
    </lineage>
</organism>
<dbReference type="PANTHER" id="PTHR31674:SF86">
    <property type="entry name" value="B3 DOMAIN-CONTAINING PROTEIN OS04G0347400-RELATED"/>
    <property type="match status" value="1"/>
</dbReference>
<dbReference type="InterPro" id="IPR039218">
    <property type="entry name" value="REM_fam"/>
</dbReference>
<evidence type="ECO:0000259" key="6">
    <source>
        <dbReference type="SMART" id="SM01019"/>
    </source>
</evidence>
<dbReference type="SUPFAM" id="SSF101936">
    <property type="entry name" value="DNA-binding pseudobarrel domain"/>
    <property type="match status" value="1"/>
</dbReference>
<dbReference type="SMART" id="SM01019">
    <property type="entry name" value="B3"/>
    <property type="match status" value="1"/>
</dbReference>
<dbReference type="EMBL" id="GBRH01210048">
    <property type="protein sequence ID" value="JAD87847.1"/>
    <property type="molecule type" value="Transcribed_RNA"/>
</dbReference>
<name>A0A0A9DVP2_ARUDO</name>
<comment type="subcellular location">
    <subcellularLocation>
        <location evidence="1">Nucleus</location>
    </subcellularLocation>
</comment>
<keyword evidence="2" id="KW-0805">Transcription regulation</keyword>
<dbReference type="AlphaFoldDB" id="A0A0A9DVP2"/>
<dbReference type="PANTHER" id="PTHR31674">
    <property type="entry name" value="B3 DOMAIN-CONTAINING PROTEIN REM-LIKE 3-RELATED"/>
    <property type="match status" value="1"/>
</dbReference>